<organism evidence="6 7">
    <name type="scientific">Pseudolycoriella hygida</name>
    <dbReference type="NCBI Taxonomy" id="35572"/>
    <lineage>
        <taxon>Eukaryota</taxon>
        <taxon>Metazoa</taxon>
        <taxon>Ecdysozoa</taxon>
        <taxon>Arthropoda</taxon>
        <taxon>Hexapoda</taxon>
        <taxon>Insecta</taxon>
        <taxon>Pterygota</taxon>
        <taxon>Neoptera</taxon>
        <taxon>Endopterygota</taxon>
        <taxon>Diptera</taxon>
        <taxon>Nematocera</taxon>
        <taxon>Sciaroidea</taxon>
        <taxon>Sciaridae</taxon>
        <taxon>Pseudolycoriella</taxon>
    </lineage>
</organism>
<reference evidence="6" key="1">
    <citation type="submission" date="2022-07" db="EMBL/GenBank/DDBJ databases">
        <authorList>
            <person name="Trinca V."/>
            <person name="Uliana J.V.C."/>
            <person name="Torres T.T."/>
            <person name="Ward R.J."/>
            <person name="Monesi N."/>
        </authorList>
    </citation>
    <scope>NUCLEOTIDE SEQUENCE</scope>
    <source>
        <strain evidence="6">HSMRA1968</strain>
        <tissue evidence="6">Whole embryos</tissue>
    </source>
</reference>
<keyword evidence="5" id="KW-0539">Nucleus</keyword>
<dbReference type="Proteomes" id="UP001151699">
    <property type="component" value="Chromosome X"/>
</dbReference>
<evidence type="ECO:0000256" key="3">
    <source>
        <dbReference type="ARBA" id="ARBA00022771"/>
    </source>
</evidence>
<evidence type="ECO:0000256" key="2">
    <source>
        <dbReference type="ARBA" id="ARBA00022723"/>
    </source>
</evidence>
<sequence>MRCTFSQENFRKALLNWVIECNQPFTELQQQASVALIRTLNPDAVVVSNVIIKSDLLSAYAAALDNLKAELAKIPGKISTTMDAWTSTNSLAFLAIRGHWLDDQWEYHSKLLDFAHIEGDHSGFNLSQIFGDCLSRLNIPYTKIIGVTVNNASNNDTFFDCLQQHGITAVDNHMKCMAHIINLSVQDILNSLKIPYDANCHDYEITQDDLEDE</sequence>
<keyword evidence="4" id="KW-0862">Zinc</keyword>
<dbReference type="AlphaFoldDB" id="A0A9Q0MZL9"/>
<comment type="caution">
    <text evidence="6">The sequence shown here is derived from an EMBL/GenBank/DDBJ whole genome shotgun (WGS) entry which is preliminary data.</text>
</comment>
<dbReference type="InterPro" id="IPR012337">
    <property type="entry name" value="RNaseH-like_sf"/>
</dbReference>
<dbReference type="GO" id="GO:0008270">
    <property type="term" value="F:zinc ion binding"/>
    <property type="evidence" value="ECO:0007669"/>
    <property type="project" value="UniProtKB-KW"/>
</dbReference>
<evidence type="ECO:0000256" key="5">
    <source>
        <dbReference type="ARBA" id="ARBA00023242"/>
    </source>
</evidence>
<evidence type="ECO:0000313" key="7">
    <source>
        <dbReference type="Proteomes" id="UP001151699"/>
    </source>
</evidence>
<dbReference type="InterPro" id="IPR052035">
    <property type="entry name" value="ZnF_BED_domain_contain"/>
</dbReference>
<accession>A0A9Q0MZL9</accession>
<dbReference type="PANTHER" id="PTHR46481">
    <property type="entry name" value="ZINC FINGER BED DOMAIN-CONTAINING PROTEIN 4"/>
    <property type="match status" value="1"/>
</dbReference>
<dbReference type="EMBL" id="WJQU01000003">
    <property type="protein sequence ID" value="KAJ6640379.1"/>
    <property type="molecule type" value="Genomic_DNA"/>
</dbReference>
<keyword evidence="7" id="KW-1185">Reference proteome</keyword>
<proteinExistence type="predicted"/>
<dbReference type="GO" id="GO:0005634">
    <property type="term" value="C:nucleus"/>
    <property type="evidence" value="ECO:0007669"/>
    <property type="project" value="UniProtKB-SubCell"/>
</dbReference>
<feature type="non-terminal residue" evidence="6">
    <location>
        <position position="213"/>
    </location>
</feature>
<dbReference type="SUPFAM" id="SSF53098">
    <property type="entry name" value="Ribonuclease H-like"/>
    <property type="match status" value="1"/>
</dbReference>
<evidence type="ECO:0000256" key="1">
    <source>
        <dbReference type="ARBA" id="ARBA00004123"/>
    </source>
</evidence>
<dbReference type="OrthoDB" id="8067023at2759"/>
<name>A0A9Q0MZL9_9DIPT</name>
<dbReference type="PANTHER" id="PTHR46481:SF10">
    <property type="entry name" value="ZINC FINGER BED DOMAIN-CONTAINING PROTEIN 39"/>
    <property type="match status" value="1"/>
</dbReference>
<comment type="subcellular location">
    <subcellularLocation>
        <location evidence="1">Nucleus</location>
    </subcellularLocation>
</comment>
<keyword evidence="2" id="KW-0479">Metal-binding</keyword>
<protein>
    <submittedName>
        <fullName evidence="6">AC9 transposase</fullName>
    </submittedName>
</protein>
<keyword evidence="3" id="KW-0863">Zinc-finger</keyword>
<evidence type="ECO:0000256" key="4">
    <source>
        <dbReference type="ARBA" id="ARBA00022833"/>
    </source>
</evidence>
<gene>
    <name evidence="6" type="primary">TRAC9_0</name>
    <name evidence="6" type="ORF">Bhyg_13130</name>
</gene>
<evidence type="ECO:0000313" key="6">
    <source>
        <dbReference type="EMBL" id="KAJ6640379.1"/>
    </source>
</evidence>